<feature type="compositionally biased region" description="Low complexity" evidence="2">
    <location>
        <begin position="377"/>
        <end position="392"/>
    </location>
</feature>
<keyword evidence="1" id="KW-0833">Ubl conjugation pathway</keyword>
<feature type="region of interest" description="Disordered" evidence="2">
    <location>
        <begin position="45"/>
        <end position="143"/>
    </location>
</feature>
<evidence type="ECO:0000313" key="4">
    <source>
        <dbReference type="EMBL" id="KAK2173999.1"/>
    </source>
</evidence>
<dbReference type="PROSITE" id="PS50181">
    <property type="entry name" value="FBOX"/>
    <property type="match status" value="1"/>
</dbReference>
<gene>
    <name evidence="4" type="ORF">NP493_836g01006</name>
</gene>
<evidence type="ECO:0000259" key="3">
    <source>
        <dbReference type="PROSITE" id="PS50181"/>
    </source>
</evidence>
<protein>
    <recommendedName>
        <fullName evidence="3">F-box domain-containing protein</fullName>
    </recommendedName>
</protein>
<dbReference type="Pfam" id="PF12937">
    <property type="entry name" value="F-box-like"/>
    <property type="match status" value="1"/>
</dbReference>
<dbReference type="Gene3D" id="3.80.10.10">
    <property type="entry name" value="Ribonuclease Inhibitor"/>
    <property type="match status" value="2"/>
</dbReference>
<evidence type="ECO:0000256" key="1">
    <source>
        <dbReference type="ARBA" id="ARBA00022786"/>
    </source>
</evidence>
<dbReference type="PANTHER" id="PTHR13382:SF80">
    <property type="entry name" value="F-BOX AND LEUCINE RICH REPEAT PROTEIN 7"/>
    <property type="match status" value="1"/>
</dbReference>
<dbReference type="InterPro" id="IPR050648">
    <property type="entry name" value="F-box_LRR-repeat"/>
</dbReference>
<evidence type="ECO:0000313" key="5">
    <source>
        <dbReference type="Proteomes" id="UP001209878"/>
    </source>
</evidence>
<dbReference type="InterPro" id="IPR006553">
    <property type="entry name" value="Leu-rich_rpt_Cys-con_subtyp"/>
</dbReference>
<evidence type="ECO:0000256" key="2">
    <source>
        <dbReference type="SAM" id="MobiDB-lite"/>
    </source>
</evidence>
<comment type="caution">
    <text evidence="4">The sequence shown here is derived from an EMBL/GenBank/DDBJ whole genome shotgun (WGS) entry which is preliminary data.</text>
</comment>
<feature type="region of interest" description="Disordered" evidence="2">
    <location>
        <begin position="171"/>
        <end position="191"/>
    </location>
</feature>
<dbReference type="InterPro" id="IPR001810">
    <property type="entry name" value="F-box_dom"/>
</dbReference>
<dbReference type="AlphaFoldDB" id="A0AAD9KMS4"/>
<dbReference type="Gene3D" id="1.20.1280.50">
    <property type="match status" value="1"/>
</dbReference>
<dbReference type="InterPro" id="IPR057207">
    <property type="entry name" value="FBXL15_LRR"/>
</dbReference>
<proteinExistence type="predicted"/>
<dbReference type="SMART" id="SM00367">
    <property type="entry name" value="LRR_CC"/>
    <property type="match status" value="11"/>
</dbReference>
<feature type="compositionally biased region" description="Basic and acidic residues" evidence="2">
    <location>
        <begin position="117"/>
        <end position="126"/>
    </location>
</feature>
<feature type="domain" description="F-box" evidence="3">
    <location>
        <begin position="467"/>
        <end position="513"/>
    </location>
</feature>
<dbReference type="InterPro" id="IPR032675">
    <property type="entry name" value="LRR_dom_sf"/>
</dbReference>
<dbReference type="GO" id="GO:0005737">
    <property type="term" value="C:cytoplasm"/>
    <property type="evidence" value="ECO:0007669"/>
    <property type="project" value="TreeGrafter"/>
</dbReference>
<feature type="compositionally biased region" description="Basic and acidic residues" evidence="2">
    <location>
        <begin position="52"/>
        <end position="66"/>
    </location>
</feature>
<feature type="region of interest" description="Disordered" evidence="2">
    <location>
        <begin position="353"/>
        <end position="468"/>
    </location>
</feature>
<accession>A0AAD9KMS4</accession>
<dbReference type="SUPFAM" id="SSF52047">
    <property type="entry name" value="RNI-like"/>
    <property type="match status" value="1"/>
</dbReference>
<dbReference type="Proteomes" id="UP001209878">
    <property type="component" value="Unassembled WGS sequence"/>
</dbReference>
<feature type="compositionally biased region" description="Basic and acidic residues" evidence="2">
    <location>
        <begin position="355"/>
        <end position="368"/>
    </location>
</feature>
<dbReference type="EMBL" id="JAODUO010000836">
    <property type="protein sequence ID" value="KAK2173999.1"/>
    <property type="molecule type" value="Genomic_DNA"/>
</dbReference>
<dbReference type="SUPFAM" id="SSF81383">
    <property type="entry name" value="F-box domain"/>
    <property type="match status" value="1"/>
</dbReference>
<keyword evidence="5" id="KW-1185">Reference proteome</keyword>
<dbReference type="SMART" id="SM00256">
    <property type="entry name" value="FBOX"/>
    <property type="match status" value="1"/>
</dbReference>
<dbReference type="Pfam" id="PF25372">
    <property type="entry name" value="DUF7885"/>
    <property type="match status" value="1"/>
</dbReference>
<dbReference type="InterPro" id="IPR001611">
    <property type="entry name" value="Leu-rich_rpt"/>
</dbReference>
<dbReference type="PANTHER" id="PTHR13382">
    <property type="entry name" value="MITOCHONDRIAL ATP SYNTHASE COUPLING FACTOR B"/>
    <property type="match status" value="1"/>
</dbReference>
<reference evidence="4" key="1">
    <citation type="journal article" date="2023" name="Mol. Biol. Evol.">
        <title>Third-Generation Sequencing Reveals the Adaptive Role of the Epigenome in Three Deep-Sea Polychaetes.</title>
        <authorList>
            <person name="Perez M."/>
            <person name="Aroh O."/>
            <person name="Sun Y."/>
            <person name="Lan Y."/>
            <person name="Juniper S.K."/>
            <person name="Young C.R."/>
            <person name="Angers B."/>
            <person name="Qian P.Y."/>
        </authorList>
    </citation>
    <scope>NUCLEOTIDE SEQUENCE</scope>
    <source>
        <strain evidence="4">R07B-5</strain>
    </source>
</reference>
<name>A0AAD9KMS4_RIDPI</name>
<dbReference type="Pfam" id="PF13516">
    <property type="entry name" value="LRR_6"/>
    <property type="match status" value="1"/>
</dbReference>
<dbReference type="InterPro" id="IPR036047">
    <property type="entry name" value="F-box-like_dom_sf"/>
</dbReference>
<organism evidence="4 5">
    <name type="scientific">Ridgeia piscesae</name>
    <name type="common">Tubeworm</name>
    <dbReference type="NCBI Taxonomy" id="27915"/>
    <lineage>
        <taxon>Eukaryota</taxon>
        <taxon>Metazoa</taxon>
        <taxon>Spiralia</taxon>
        <taxon>Lophotrochozoa</taxon>
        <taxon>Annelida</taxon>
        <taxon>Polychaeta</taxon>
        <taxon>Sedentaria</taxon>
        <taxon>Canalipalpata</taxon>
        <taxon>Sabellida</taxon>
        <taxon>Siboglinidae</taxon>
        <taxon>Ridgeia</taxon>
    </lineage>
</organism>
<sequence length="848" mass="92624">MHGVDNFVSRTSSLQLGETLLLQYCQPDYVSFILDRIYVIESPHDSSSGVFSDEHNPNAPEHHSQESGDSTNTADNERPPPYNSHSEDIYPPPPSYTGRTLPASNCRVGSFEALDDNQGRSERGKTVIDNCPSPEDSAVSVSDSNSYECGVYNVRLSELVVDRVCEDNVGERHKAPGDGRGVSDINTDQRSQTPALISCQRPSITRRCETPFDGNCVSSGALAGSPSQMLVTGQRGSGRLSTDRCGTPDDRMLVSCPQVASQTSDGPNNAATRQRCVTPDLSKSIAPSCAIQRGKTFTVSQPATTPGGVEGHTVASPCGTDRRDAALQRTSGNCGSQCLQTPACNQGTYVVRGRRGADGRPSRGDACRRRVPRHRSPSTSSSSCDSSDSSAVGCLARRPPGGWARSGGAPTRNVRFSTARKVTGAQWTREAETTQRTVEQRLQPPPRPSRWRHRNATPGDQSPYDDRPPFSRLPDSALTCVLSHLNSDQLCRCARVCRRWWTLAWNPALWRCIRIDGATDAKINVDKALKALTRRLSFDTPTVCVMVESIRLSGSVHLTDKGLYTVARRCPELRSLDIHGCADVTNIALFEVVSRCVNLEQLNVAGCDNITCVCLTPEATIQANAYGKQVYLQRLDMSDCAGLDDSGLQLIASFCCQLTHLYVRRCVRVGDIGIQYVANYCPGLRELSISDCPAVTDFGARDLGKLDESLRYLSVAKCTRITDAGIIAIATRCRKMRYLNVRGCEGITDVTLRQLARTNSGLKSLDVGKSDVTDDGLRALAEKCRHLRKLSLKSCARITDVGVASLAQFCRQLRQLNLQDCQLSVEAYRSVKDSCRHCIIEHTNPAFF</sequence>